<keyword evidence="17" id="KW-1185">Reference proteome</keyword>
<feature type="domain" description="EF-hand" evidence="15">
    <location>
        <begin position="423"/>
        <end position="458"/>
    </location>
</feature>
<evidence type="ECO:0000313" key="17">
    <source>
        <dbReference type="Proteomes" id="UP001165060"/>
    </source>
</evidence>
<keyword evidence="5" id="KW-0808">Transferase</keyword>
<evidence type="ECO:0000256" key="4">
    <source>
        <dbReference type="ARBA" id="ARBA00022516"/>
    </source>
</evidence>
<dbReference type="InterPro" id="IPR011992">
    <property type="entry name" value="EF-hand-dom_pair"/>
</dbReference>
<dbReference type="Proteomes" id="UP001165060">
    <property type="component" value="Unassembled WGS sequence"/>
</dbReference>
<keyword evidence="12" id="KW-1208">Phospholipid metabolism</keyword>
<comment type="similarity">
    <text evidence="3">Belongs to the 1-acyl-sn-glycerol-3-phosphate acyltransferase family.</text>
</comment>
<evidence type="ECO:0000256" key="11">
    <source>
        <dbReference type="ARBA" id="ARBA00023209"/>
    </source>
</evidence>
<dbReference type="PANTHER" id="PTHR23063:SF52">
    <property type="entry name" value="LYSOPHOSPHATIDYLCHOLINE ACYLTRANSFERASE"/>
    <property type="match status" value="1"/>
</dbReference>
<name>A0ABQ6MY52_9STRA</name>
<evidence type="ECO:0000256" key="10">
    <source>
        <dbReference type="ARBA" id="ARBA00023136"/>
    </source>
</evidence>
<feature type="domain" description="EF-hand" evidence="15">
    <location>
        <begin position="312"/>
        <end position="347"/>
    </location>
</feature>
<evidence type="ECO:0000256" key="6">
    <source>
        <dbReference type="ARBA" id="ARBA00022692"/>
    </source>
</evidence>
<evidence type="ECO:0000313" key="16">
    <source>
        <dbReference type="EMBL" id="GMI34915.1"/>
    </source>
</evidence>
<evidence type="ECO:0000256" key="14">
    <source>
        <dbReference type="SAM" id="Phobius"/>
    </source>
</evidence>
<dbReference type="EMBL" id="BRYB01000663">
    <property type="protein sequence ID" value="GMI34915.1"/>
    <property type="molecule type" value="Genomic_DNA"/>
</dbReference>
<dbReference type="CDD" id="cd07991">
    <property type="entry name" value="LPLAT_LPCAT1-like"/>
    <property type="match status" value="1"/>
</dbReference>
<dbReference type="InterPro" id="IPR002123">
    <property type="entry name" value="Plipid/glycerol_acylTrfase"/>
</dbReference>
<feature type="transmembrane region" description="Helical" evidence="14">
    <location>
        <begin position="107"/>
        <end position="127"/>
    </location>
</feature>
<keyword evidence="9" id="KW-0443">Lipid metabolism</keyword>
<dbReference type="PROSITE" id="PS50222">
    <property type="entry name" value="EF_HAND_2"/>
    <property type="match status" value="2"/>
</dbReference>
<evidence type="ECO:0000256" key="8">
    <source>
        <dbReference type="ARBA" id="ARBA00022989"/>
    </source>
</evidence>
<dbReference type="PANTHER" id="PTHR23063">
    <property type="entry name" value="PHOSPHOLIPID ACYLTRANSFERASE"/>
    <property type="match status" value="1"/>
</dbReference>
<dbReference type="SMART" id="SM00563">
    <property type="entry name" value="PlsC"/>
    <property type="match status" value="1"/>
</dbReference>
<comment type="caution">
    <text evidence="16">The sequence shown here is derived from an EMBL/GenBank/DDBJ whole genome shotgun (WGS) entry which is preliminary data.</text>
</comment>
<evidence type="ECO:0000256" key="3">
    <source>
        <dbReference type="ARBA" id="ARBA00008655"/>
    </source>
</evidence>
<sequence length="489" mass="54947">NTLKIPKTPDPFKNDLPSSPYETFKFWFLVLSGIAVVRVVVFVVLLLLGGLIGTIAAIGAPQEMTTPWPRWRTWVASPISPLARGLLFAIGFHWIQVDDRQKTKAQTIVIGPHTALMDSFFITHYFLPSPISKSNVRDIPVFGSLCIALQTIFVERESSKEGPYSRQKVLEAMNLRAKDSRFPRMCIFPEGTTTNGENLMLFKKGAFASGMPVTPLLLTYPADYYNCACAGRNGTDMSLVRCVFQFHNRMKAVILDAYVPSEEEKADPDLYADNVRKYPDLFLQMEGSKDNYFYDCDFVVADLKERWGLTLDHLKLLLKRFMEIDKDKDGVISKDEMLQLFHLQTSSDNYKNRLFSFFDDEDDGNMTFREFLQAVAVVSDAGATDDKATMAFVLADKGCKGGVSADDVRKIGEDAKKMGVLKEAVAVDEKALAKFDKGGKGMLDLDEWKAFCAEHDEVLQAPISIAREQFGTSFDTVKRGKEEVEDNRV</sequence>
<organism evidence="16 17">
    <name type="scientific">Tetraparma gracilis</name>
    <dbReference type="NCBI Taxonomy" id="2962635"/>
    <lineage>
        <taxon>Eukaryota</taxon>
        <taxon>Sar</taxon>
        <taxon>Stramenopiles</taxon>
        <taxon>Ochrophyta</taxon>
        <taxon>Bolidophyceae</taxon>
        <taxon>Parmales</taxon>
        <taxon>Triparmaceae</taxon>
        <taxon>Tetraparma</taxon>
    </lineage>
</organism>
<comment type="pathway">
    <text evidence="2">Lipid metabolism; phospholipid metabolism.</text>
</comment>
<evidence type="ECO:0000256" key="12">
    <source>
        <dbReference type="ARBA" id="ARBA00023264"/>
    </source>
</evidence>
<evidence type="ECO:0000256" key="1">
    <source>
        <dbReference type="ARBA" id="ARBA00004370"/>
    </source>
</evidence>
<protein>
    <recommendedName>
        <fullName evidence="15">EF-hand domain-containing protein</fullName>
    </recommendedName>
</protein>
<feature type="non-terminal residue" evidence="16">
    <location>
        <position position="1"/>
    </location>
</feature>
<dbReference type="InterPro" id="IPR018247">
    <property type="entry name" value="EF_Hand_1_Ca_BS"/>
</dbReference>
<evidence type="ECO:0000256" key="5">
    <source>
        <dbReference type="ARBA" id="ARBA00022679"/>
    </source>
</evidence>
<dbReference type="SMART" id="SM00054">
    <property type="entry name" value="EFh"/>
    <property type="match status" value="3"/>
</dbReference>
<dbReference type="Pfam" id="PF01553">
    <property type="entry name" value="Acyltransferase"/>
    <property type="match status" value="1"/>
</dbReference>
<dbReference type="PROSITE" id="PS00018">
    <property type="entry name" value="EF_HAND_1"/>
    <property type="match status" value="1"/>
</dbReference>
<dbReference type="SUPFAM" id="SSF69593">
    <property type="entry name" value="Glycerol-3-phosphate (1)-acyltransferase"/>
    <property type="match status" value="1"/>
</dbReference>
<comment type="subcellular location">
    <subcellularLocation>
        <location evidence="1">Membrane</location>
    </subcellularLocation>
</comment>
<dbReference type="InterPro" id="IPR002048">
    <property type="entry name" value="EF_hand_dom"/>
</dbReference>
<accession>A0ABQ6MY52</accession>
<evidence type="ECO:0000256" key="9">
    <source>
        <dbReference type="ARBA" id="ARBA00023098"/>
    </source>
</evidence>
<keyword evidence="7" id="KW-0106">Calcium</keyword>
<keyword evidence="11" id="KW-0594">Phospholipid biosynthesis</keyword>
<feature type="transmembrane region" description="Helical" evidence="14">
    <location>
        <begin position="71"/>
        <end position="95"/>
    </location>
</feature>
<keyword evidence="8 14" id="KW-1133">Transmembrane helix</keyword>
<evidence type="ECO:0000256" key="13">
    <source>
        <dbReference type="ARBA" id="ARBA00023315"/>
    </source>
</evidence>
<dbReference type="SUPFAM" id="SSF47473">
    <property type="entry name" value="EF-hand"/>
    <property type="match status" value="1"/>
</dbReference>
<reference evidence="16 17" key="1">
    <citation type="journal article" date="2023" name="Commun. Biol.">
        <title>Genome analysis of Parmales, the sister group of diatoms, reveals the evolutionary specialization of diatoms from phago-mixotrophs to photoautotrophs.</title>
        <authorList>
            <person name="Ban H."/>
            <person name="Sato S."/>
            <person name="Yoshikawa S."/>
            <person name="Yamada K."/>
            <person name="Nakamura Y."/>
            <person name="Ichinomiya M."/>
            <person name="Sato N."/>
            <person name="Blanc-Mathieu R."/>
            <person name="Endo H."/>
            <person name="Kuwata A."/>
            <person name="Ogata H."/>
        </authorList>
    </citation>
    <scope>NUCLEOTIDE SEQUENCE [LARGE SCALE GENOMIC DNA]</scope>
</reference>
<dbReference type="InterPro" id="IPR045252">
    <property type="entry name" value="LPCAT1-like"/>
</dbReference>
<gene>
    <name evidence="16" type="ORF">TeGR_g7699</name>
</gene>
<dbReference type="Gene3D" id="1.10.238.10">
    <property type="entry name" value="EF-hand"/>
    <property type="match status" value="1"/>
</dbReference>
<evidence type="ECO:0000256" key="2">
    <source>
        <dbReference type="ARBA" id="ARBA00005074"/>
    </source>
</evidence>
<proteinExistence type="inferred from homology"/>
<evidence type="ECO:0000256" key="7">
    <source>
        <dbReference type="ARBA" id="ARBA00022837"/>
    </source>
</evidence>
<keyword evidence="6 14" id="KW-0812">Transmembrane</keyword>
<feature type="transmembrane region" description="Helical" evidence="14">
    <location>
        <begin position="26"/>
        <end position="59"/>
    </location>
</feature>
<evidence type="ECO:0000259" key="15">
    <source>
        <dbReference type="PROSITE" id="PS50222"/>
    </source>
</evidence>
<keyword evidence="13" id="KW-0012">Acyltransferase</keyword>
<keyword evidence="10 14" id="KW-0472">Membrane</keyword>
<keyword evidence="4" id="KW-0444">Lipid biosynthesis</keyword>